<gene>
    <name evidence="2" type="ORF">FOY51_18590</name>
</gene>
<proteinExistence type="predicted"/>
<feature type="domain" description="AbiEi antitoxin C-terminal" evidence="1">
    <location>
        <begin position="91"/>
        <end position="207"/>
    </location>
</feature>
<dbReference type="RefSeq" id="WP_149431760.1">
    <property type="nucleotide sequence ID" value="NZ_VLNY01000009.1"/>
</dbReference>
<accession>A0A5A7S6P9</accession>
<dbReference type="OrthoDB" id="5055735at2"/>
<evidence type="ECO:0000313" key="3">
    <source>
        <dbReference type="Proteomes" id="UP000322244"/>
    </source>
</evidence>
<dbReference type="Proteomes" id="UP000322244">
    <property type="component" value="Unassembled WGS sequence"/>
</dbReference>
<organism evidence="2 3">
    <name type="scientific">Antrihabitans cavernicola</name>
    <dbReference type="NCBI Taxonomy" id="2495913"/>
    <lineage>
        <taxon>Bacteria</taxon>
        <taxon>Bacillati</taxon>
        <taxon>Actinomycetota</taxon>
        <taxon>Actinomycetes</taxon>
        <taxon>Mycobacteriales</taxon>
        <taxon>Nocardiaceae</taxon>
        <taxon>Antrihabitans</taxon>
    </lineage>
</organism>
<dbReference type="Pfam" id="PF09407">
    <property type="entry name" value="AbiEi_1"/>
    <property type="match status" value="1"/>
</dbReference>
<evidence type="ECO:0000313" key="2">
    <source>
        <dbReference type="EMBL" id="KAA0021556.1"/>
    </source>
</evidence>
<comment type="caution">
    <text evidence="2">The sequence shown here is derived from an EMBL/GenBank/DDBJ whole genome shotgun (WGS) entry which is preliminary data.</text>
</comment>
<protein>
    <recommendedName>
        <fullName evidence="1">AbiEi antitoxin C-terminal domain-containing protein</fullName>
    </recommendedName>
</protein>
<keyword evidence="3" id="KW-1185">Reference proteome</keyword>
<evidence type="ECO:0000259" key="1">
    <source>
        <dbReference type="Pfam" id="PF09407"/>
    </source>
</evidence>
<dbReference type="AlphaFoldDB" id="A0A5A7S6P9"/>
<name>A0A5A7S6P9_9NOCA</name>
<dbReference type="InterPro" id="IPR018547">
    <property type="entry name" value="AbiEi_C"/>
</dbReference>
<sequence>MPERRSTPLPVALAGTALRTIRPQDVTDTYAHPRPEFARLVERGVLHRVARGYYVVIPQEHLGRPWLPDLEATAAGIASAIYGPEQAILMGISAARLWGVIPRALATAIVAVPKQHGTVALTDRLGTVRFVKRDTDALDAELAQTPFGAALVTTVEQTALDLARRPMLGDAEVDVPAAIASLYHRSDKQRLARIASAQRLTAALRRAEMWARAQ</sequence>
<reference evidence="2 3" key="1">
    <citation type="submission" date="2019-07" db="EMBL/GenBank/DDBJ databases">
        <title>Rhodococcus cavernicolus sp. nov., isolated from a cave.</title>
        <authorList>
            <person name="Lee S.D."/>
        </authorList>
    </citation>
    <scope>NUCLEOTIDE SEQUENCE [LARGE SCALE GENOMIC DNA]</scope>
    <source>
        <strain evidence="2 3">C1-24</strain>
    </source>
</reference>
<dbReference type="EMBL" id="VLNY01000009">
    <property type="protein sequence ID" value="KAA0021556.1"/>
    <property type="molecule type" value="Genomic_DNA"/>
</dbReference>